<proteinExistence type="predicted"/>
<keyword evidence="1" id="KW-0378">Hydrolase</keyword>
<dbReference type="NCBIfam" id="TIGR01460">
    <property type="entry name" value="HAD-SF-IIA"/>
    <property type="match status" value="1"/>
</dbReference>
<dbReference type="NCBIfam" id="TIGR01459">
    <property type="entry name" value="HAD-SF-IIA-hyp4"/>
    <property type="match status" value="1"/>
</dbReference>
<dbReference type="Pfam" id="PF13344">
    <property type="entry name" value="Hydrolase_6"/>
    <property type="match status" value="1"/>
</dbReference>
<dbReference type="GO" id="GO:0005737">
    <property type="term" value="C:cytoplasm"/>
    <property type="evidence" value="ECO:0007669"/>
    <property type="project" value="TreeGrafter"/>
</dbReference>
<gene>
    <name evidence="1" type="primary">yutF</name>
    <name evidence="1" type="ORF">PHA8399_00457</name>
</gene>
<dbReference type="InterPro" id="IPR006357">
    <property type="entry name" value="HAD-SF_hydro_IIA"/>
</dbReference>
<dbReference type="Proteomes" id="UP000051326">
    <property type="component" value="Unassembled WGS sequence"/>
</dbReference>
<dbReference type="InterPro" id="IPR023214">
    <property type="entry name" value="HAD_sf"/>
</dbReference>
<evidence type="ECO:0000313" key="1">
    <source>
        <dbReference type="EMBL" id="CUH98343.1"/>
    </source>
</evidence>
<dbReference type="PANTHER" id="PTHR19288:SF90">
    <property type="entry name" value="OS08G0542600 PROTEIN"/>
    <property type="match status" value="1"/>
</dbReference>
<dbReference type="Gene3D" id="3.40.50.1000">
    <property type="entry name" value="HAD superfamily/HAD-like"/>
    <property type="match status" value="2"/>
</dbReference>
<sequence>MIGTDWAFDRYESVRAALPQAEFPPVSKSGHDLGDTAADYDAYILDAFGVLNRGETAISGAVERMAALRALGKRLVVLTNAASYTRAGVLAKYHRLGFDFSPSEVVSSRDVAFAALPKLLQGKVWAAAAAEGDDFSDAPDAVRIAQLAENPELLRAAGGFLLLSSARWSEEDTAAVTRALLADPRPLVVANPDLVAPREIGLSVEPGLIAHEITGRTGGRAVFFGKPFGNAFETALARLEGIPRHRVAMVGDTLHTDVLGGAAAGIGTILISEHGLFRGHDVAPYIAKCAIRPDWIVATT</sequence>
<dbReference type="SUPFAM" id="SSF56784">
    <property type="entry name" value="HAD-like"/>
    <property type="match status" value="1"/>
</dbReference>
<dbReference type="STRING" id="1396826.PHA8399_00457"/>
<protein>
    <submittedName>
        <fullName evidence="1">Putative hydrolase YutF</fullName>
        <ecNumber evidence="1">3.-.-.-</ecNumber>
    </submittedName>
</protein>
<evidence type="ECO:0000313" key="2">
    <source>
        <dbReference type="Proteomes" id="UP000051326"/>
    </source>
</evidence>
<dbReference type="Pfam" id="PF13242">
    <property type="entry name" value="Hydrolase_like"/>
    <property type="match status" value="1"/>
</dbReference>
<dbReference type="EC" id="3.-.-.-" evidence="1"/>
<dbReference type="PANTHER" id="PTHR19288">
    <property type="entry name" value="4-NITROPHENYLPHOSPHATASE-RELATED"/>
    <property type="match status" value="1"/>
</dbReference>
<accession>A0A0P1H600</accession>
<dbReference type="GO" id="GO:0016791">
    <property type="term" value="F:phosphatase activity"/>
    <property type="evidence" value="ECO:0007669"/>
    <property type="project" value="TreeGrafter"/>
</dbReference>
<dbReference type="AlphaFoldDB" id="A0A0P1H600"/>
<name>A0A0P1H600_9RHOB</name>
<dbReference type="RefSeq" id="WP_058284590.1">
    <property type="nucleotide sequence ID" value="NZ_CYSR01000005.1"/>
</dbReference>
<reference evidence="1 2" key="1">
    <citation type="submission" date="2015-09" db="EMBL/GenBank/DDBJ databases">
        <authorList>
            <consortium name="Swine Surveillance"/>
        </authorList>
    </citation>
    <scope>NUCLEOTIDE SEQUENCE [LARGE SCALE GENOMIC DNA]</scope>
    <source>
        <strain evidence="1 2">CECT 8399</strain>
    </source>
</reference>
<dbReference type="EMBL" id="CYSR01000005">
    <property type="protein sequence ID" value="CUH98343.1"/>
    <property type="molecule type" value="Genomic_DNA"/>
</dbReference>
<dbReference type="InterPro" id="IPR006356">
    <property type="entry name" value="HAD-SF_hydro_IIA_hyp3"/>
</dbReference>
<organism evidence="1 2">
    <name type="scientific">Leisingera aquaemixtae</name>
    <dbReference type="NCBI Taxonomy" id="1396826"/>
    <lineage>
        <taxon>Bacteria</taxon>
        <taxon>Pseudomonadati</taxon>
        <taxon>Pseudomonadota</taxon>
        <taxon>Alphaproteobacteria</taxon>
        <taxon>Rhodobacterales</taxon>
        <taxon>Roseobacteraceae</taxon>
        <taxon>Leisingera</taxon>
    </lineage>
</organism>
<dbReference type="InterPro" id="IPR036412">
    <property type="entry name" value="HAD-like_sf"/>
</dbReference>